<feature type="chain" id="PRO_5024845028" evidence="1">
    <location>
        <begin position="19"/>
        <end position="109"/>
    </location>
</feature>
<dbReference type="EMBL" id="ML738309">
    <property type="protein sequence ID" value="KAE8315971.1"/>
    <property type="molecule type" value="Genomic_DNA"/>
</dbReference>
<keyword evidence="1" id="KW-0732">Signal</keyword>
<feature type="signal peptide" evidence="1">
    <location>
        <begin position="1"/>
        <end position="18"/>
    </location>
</feature>
<proteinExistence type="predicted"/>
<dbReference type="AlphaFoldDB" id="A0A5N6W556"/>
<accession>A0A5N6W556</accession>
<evidence type="ECO:0000313" key="3">
    <source>
        <dbReference type="Proteomes" id="UP000325433"/>
    </source>
</evidence>
<keyword evidence="3" id="KW-1185">Reference proteome</keyword>
<protein>
    <submittedName>
        <fullName evidence="2">Uncharacterized protein</fullName>
    </submittedName>
</protein>
<evidence type="ECO:0000256" key="1">
    <source>
        <dbReference type="SAM" id="SignalP"/>
    </source>
</evidence>
<reference evidence="3" key="1">
    <citation type="submission" date="2019-04" db="EMBL/GenBank/DDBJ databases">
        <title>Friends and foes A comparative genomics studyof 23 Aspergillus species from section Flavi.</title>
        <authorList>
            <consortium name="DOE Joint Genome Institute"/>
            <person name="Kjaerbolling I."/>
            <person name="Vesth T."/>
            <person name="Frisvad J.C."/>
            <person name="Nybo J.L."/>
            <person name="Theobald S."/>
            <person name="Kildgaard S."/>
            <person name="Isbrandt T."/>
            <person name="Kuo A."/>
            <person name="Sato A."/>
            <person name="Lyhne E.K."/>
            <person name="Kogle M.E."/>
            <person name="Wiebenga A."/>
            <person name="Kun R.S."/>
            <person name="Lubbers R.J."/>
            <person name="Makela M.R."/>
            <person name="Barry K."/>
            <person name="Chovatia M."/>
            <person name="Clum A."/>
            <person name="Daum C."/>
            <person name="Haridas S."/>
            <person name="He G."/>
            <person name="LaButti K."/>
            <person name="Lipzen A."/>
            <person name="Mondo S."/>
            <person name="Riley R."/>
            <person name="Salamov A."/>
            <person name="Simmons B.A."/>
            <person name="Magnuson J.K."/>
            <person name="Henrissat B."/>
            <person name="Mortensen U.H."/>
            <person name="Larsen T.O."/>
            <person name="Devries R.P."/>
            <person name="Grigoriev I.V."/>
            <person name="Machida M."/>
            <person name="Baker S.E."/>
            <person name="Andersen M.R."/>
        </authorList>
    </citation>
    <scope>NUCLEOTIDE SEQUENCE [LARGE SCALE GENOMIC DNA]</scope>
    <source>
        <strain evidence="3">CBS 130015</strain>
    </source>
</reference>
<evidence type="ECO:0000313" key="2">
    <source>
        <dbReference type="EMBL" id="KAE8315971.1"/>
    </source>
</evidence>
<dbReference type="Proteomes" id="UP000325433">
    <property type="component" value="Unassembled WGS sequence"/>
</dbReference>
<sequence>MRLSLTLLPFIFGSLSLAREVQQCEQFIKDEGYGSASYSSPSCVTATQDIIQLAFREIGQACNVTIPRSAVTDILEYRHLWNDYAISFVGALSVVELQKSCLTTDHICT</sequence>
<organism evidence="2 3">
    <name type="scientific">Aspergillus transmontanensis</name>
    <dbReference type="NCBI Taxonomy" id="1034304"/>
    <lineage>
        <taxon>Eukaryota</taxon>
        <taxon>Fungi</taxon>
        <taxon>Dikarya</taxon>
        <taxon>Ascomycota</taxon>
        <taxon>Pezizomycotina</taxon>
        <taxon>Eurotiomycetes</taxon>
        <taxon>Eurotiomycetidae</taxon>
        <taxon>Eurotiales</taxon>
        <taxon>Aspergillaceae</taxon>
        <taxon>Aspergillus</taxon>
        <taxon>Aspergillus subgen. Circumdati</taxon>
    </lineage>
</organism>
<gene>
    <name evidence="2" type="ORF">BDV41DRAFT_529575</name>
</gene>
<name>A0A5N6W556_9EURO</name>